<protein>
    <submittedName>
        <fullName evidence="2">Uncharacterized protein</fullName>
    </submittedName>
</protein>
<reference evidence="2" key="1">
    <citation type="submission" date="2023-03" db="EMBL/GenBank/DDBJ databases">
        <title>Massive genome expansion in bonnet fungi (Mycena s.s.) driven by repeated elements and novel gene families across ecological guilds.</title>
        <authorList>
            <consortium name="Lawrence Berkeley National Laboratory"/>
            <person name="Harder C.B."/>
            <person name="Miyauchi S."/>
            <person name="Viragh M."/>
            <person name="Kuo A."/>
            <person name="Thoen E."/>
            <person name="Andreopoulos B."/>
            <person name="Lu D."/>
            <person name="Skrede I."/>
            <person name="Drula E."/>
            <person name="Henrissat B."/>
            <person name="Morin E."/>
            <person name="Kohler A."/>
            <person name="Barry K."/>
            <person name="LaButti K."/>
            <person name="Morin E."/>
            <person name="Salamov A."/>
            <person name="Lipzen A."/>
            <person name="Mereny Z."/>
            <person name="Hegedus B."/>
            <person name="Baldrian P."/>
            <person name="Stursova M."/>
            <person name="Weitz H."/>
            <person name="Taylor A."/>
            <person name="Grigoriev I.V."/>
            <person name="Nagy L.G."/>
            <person name="Martin F."/>
            <person name="Kauserud H."/>
        </authorList>
    </citation>
    <scope>NUCLEOTIDE SEQUENCE</scope>
    <source>
        <strain evidence="2">CBHHK002</strain>
    </source>
</reference>
<dbReference type="InterPro" id="IPR022234">
    <property type="entry name" value="DUF3759"/>
</dbReference>
<dbReference type="Proteomes" id="UP001218218">
    <property type="component" value="Unassembled WGS sequence"/>
</dbReference>
<evidence type="ECO:0000313" key="2">
    <source>
        <dbReference type="EMBL" id="KAJ7368374.1"/>
    </source>
</evidence>
<dbReference type="AlphaFoldDB" id="A0AAD7AUW9"/>
<gene>
    <name evidence="2" type="ORF">DFH08DRAFT_831239</name>
</gene>
<keyword evidence="3" id="KW-1185">Reference proteome</keyword>
<evidence type="ECO:0000313" key="3">
    <source>
        <dbReference type="Proteomes" id="UP001218218"/>
    </source>
</evidence>
<name>A0AAD7AUW9_9AGAR</name>
<dbReference type="Pfam" id="PF12585">
    <property type="entry name" value="DUF3759"/>
    <property type="match status" value="1"/>
</dbReference>
<organism evidence="2 3">
    <name type="scientific">Mycena albidolilacea</name>
    <dbReference type="NCBI Taxonomy" id="1033008"/>
    <lineage>
        <taxon>Eukaryota</taxon>
        <taxon>Fungi</taxon>
        <taxon>Dikarya</taxon>
        <taxon>Basidiomycota</taxon>
        <taxon>Agaricomycotina</taxon>
        <taxon>Agaricomycetes</taxon>
        <taxon>Agaricomycetidae</taxon>
        <taxon>Agaricales</taxon>
        <taxon>Marasmiineae</taxon>
        <taxon>Mycenaceae</taxon>
        <taxon>Mycena</taxon>
    </lineage>
</organism>
<evidence type="ECO:0000256" key="1">
    <source>
        <dbReference type="SAM" id="MobiDB-lite"/>
    </source>
</evidence>
<comment type="caution">
    <text evidence="2">The sequence shown here is derived from an EMBL/GenBank/DDBJ whole genome shotgun (WGS) entry which is preliminary data.</text>
</comment>
<accession>A0AAD7AUW9</accession>
<proteinExistence type="predicted"/>
<dbReference type="EMBL" id="JARIHO010000001">
    <property type="protein sequence ID" value="KAJ7368374.1"/>
    <property type="molecule type" value="Genomic_DNA"/>
</dbReference>
<dbReference type="PANTHER" id="PTHR37450">
    <property type="entry name" value="CIPC PROTEIN"/>
    <property type="match status" value="1"/>
</dbReference>
<feature type="region of interest" description="Disordered" evidence="1">
    <location>
        <begin position="1"/>
        <end position="25"/>
    </location>
</feature>
<sequence length="111" mass="12418">MNAEIPSTRRSSRTSWSSAPPPMRVVAPSCHRKTEPHHREGVLEDHCAANGKSDSYVKVKELMAAFSAAFDDRMVETKGLDGIDREKARHDAPRYSVTSVRVNRSRITPEV</sequence>
<dbReference type="PANTHER" id="PTHR37450:SF1">
    <property type="entry name" value="CIPC PROTEIN"/>
    <property type="match status" value="1"/>
</dbReference>